<feature type="non-terminal residue" evidence="1">
    <location>
        <position position="1"/>
    </location>
</feature>
<comment type="caution">
    <text evidence="1">The sequence shown here is derived from an EMBL/GenBank/DDBJ whole genome shotgun (WGS) entry which is preliminary data.</text>
</comment>
<reference evidence="1" key="1">
    <citation type="submission" date="2023-10" db="EMBL/GenBank/DDBJ databases">
        <title>Genome assembly of Pristionchus species.</title>
        <authorList>
            <person name="Yoshida K."/>
            <person name="Sommer R.J."/>
        </authorList>
    </citation>
    <scope>NUCLEOTIDE SEQUENCE</scope>
    <source>
        <strain evidence="1">RS5133</strain>
    </source>
</reference>
<evidence type="ECO:0000313" key="2">
    <source>
        <dbReference type="Proteomes" id="UP001432322"/>
    </source>
</evidence>
<organism evidence="1 2">
    <name type="scientific">Pristionchus fissidentatus</name>
    <dbReference type="NCBI Taxonomy" id="1538716"/>
    <lineage>
        <taxon>Eukaryota</taxon>
        <taxon>Metazoa</taxon>
        <taxon>Ecdysozoa</taxon>
        <taxon>Nematoda</taxon>
        <taxon>Chromadorea</taxon>
        <taxon>Rhabditida</taxon>
        <taxon>Rhabditina</taxon>
        <taxon>Diplogasteromorpha</taxon>
        <taxon>Diplogasteroidea</taxon>
        <taxon>Neodiplogasteridae</taxon>
        <taxon>Pristionchus</taxon>
    </lineage>
</organism>
<protein>
    <submittedName>
        <fullName evidence="1">Uncharacterized protein</fullName>
    </submittedName>
</protein>
<dbReference type="Proteomes" id="UP001432322">
    <property type="component" value="Unassembled WGS sequence"/>
</dbReference>
<gene>
    <name evidence="1" type="ORF">PFISCL1PPCAC_25154</name>
</gene>
<dbReference type="EMBL" id="BTSY01000006">
    <property type="protein sequence ID" value="GMT33857.1"/>
    <property type="molecule type" value="Genomic_DNA"/>
</dbReference>
<proteinExistence type="predicted"/>
<evidence type="ECO:0000313" key="1">
    <source>
        <dbReference type="EMBL" id="GMT33857.1"/>
    </source>
</evidence>
<accession>A0AAV5WS15</accession>
<keyword evidence="2" id="KW-1185">Reference proteome</keyword>
<name>A0AAV5WS15_9BILA</name>
<sequence length="80" mass="9105">CVSTWSSFCSFSLRSETRISQSGELPSGREERDRMWHSPKQYLQTAMPIRSVLISSILIIDRTHLVDTVPLSGSTNYDNE</sequence>
<dbReference type="AlphaFoldDB" id="A0AAV5WS15"/>